<dbReference type="Pfam" id="PF00266">
    <property type="entry name" value="Aminotran_5"/>
    <property type="match status" value="1"/>
</dbReference>
<keyword evidence="5" id="KW-0808">Transferase</keyword>
<feature type="domain" description="Aminotransferase class V" evidence="4">
    <location>
        <begin position="21"/>
        <end position="323"/>
    </location>
</feature>
<name>H5SIQ3_9ZZZZ</name>
<dbReference type="SUPFAM" id="SSF53383">
    <property type="entry name" value="PLP-dependent transferases"/>
    <property type="match status" value="1"/>
</dbReference>
<dbReference type="Gene3D" id="3.40.640.10">
    <property type="entry name" value="Type I PLP-dependent aspartate aminotransferase-like (Major domain)"/>
    <property type="match status" value="1"/>
</dbReference>
<organism evidence="5">
    <name type="scientific">uncultured prokaryote</name>
    <dbReference type="NCBI Taxonomy" id="198431"/>
    <lineage>
        <taxon>unclassified sequences</taxon>
        <taxon>environmental samples</taxon>
    </lineage>
</organism>
<dbReference type="GO" id="GO:0008453">
    <property type="term" value="F:alanine-glyoxylate transaminase activity"/>
    <property type="evidence" value="ECO:0007669"/>
    <property type="project" value="TreeGrafter"/>
</dbReference>
<dbReference type="InterPro" id="IPR024169">
    <property type="entry name" value="SP_NH2Trfase/AEP_transaminase"/>
</dbReference>
<dbReference type="InterPro" id="IPR015424">
    <property type="entry name" value="PyrdxlP-dep_Trfase"/>
</dbReference>
<proteinExistence type="inferred from homology"/>
<dbReference type="GO" id="GO:0004760">
    <property type="term" value="F:L-serine-pyruvate transaminase activity"/>
    <property type="evidence" value="ECO:0007669"/>
    <property type="project" value="TreeGrafter"/>
</dbReference>
<dbReference type="InterPro" id="IPR000192">
    <property type="entry name" value="Aminotrans_V_dom"/>
</dbReference>
<evidence type="ECO:0000259" key="4">
    <source>
        <dbReference type="Pfam" id="PF00266"/>
    </source>
</evidence>
<comment type="similarity">
    <text evidence="2">Belongs to the class-V pyridoxal-phosphate-dependent aminotransferase family.</text>
</comment>
<evidence type="ECO:0000256" key="1">
    <source>
        <dbReference type="ARBA" id="ARBA00001933"/>
    </source>
</evidence>
<dbReference type="PANTHER" id="PTHR21152:SF40">
    <property type="entry name" value="ALANINE--GLYOXYLATE AMINOTRANSFERASE"/>
    <property type="match status" value="1"/>
</dbReference>
<keyword evidence="3" id="KW-0663">Pyridoxal phosphate</keyword>
<accession>H5SIQ3</accession>
<evidence type="ECO:0000256" key="3">
    <source>
        <dbReference type="ARBA" id="ARBA00022898"/>
    </source>
</evidence>
<dbReference type="PANTHER" id="PTHR21152">
    <property type="entry name" value="AMINOTRANSFERASE CLASS V"/>
    <property type="match status" value="1"/>
</dbReference>
<dbReference type="PIRSF" id="PIRSF000524">
    <property type="entry name" value="SPT"/>
    <property type="match status" value="1"/>
</dbReference>
<comment type="cofactor">
    <cofactor evidence="1">
        <name>pyridoxal 5'-phosphate</name>
        <dbReference type="ChEBI" id="CHEBI:597326"/>
    </cofactor>
</comment>
<dbReference type="InterPro" id="IPR015421">
    <property type="entry name" value="PyrdxlP-dep_Trfase_major"/>
</dbReference>
<dbReference type="GO" id="GO:0019265">
    <property type="term" value="P:glycine biosynthetic process, by transamination of glyoxylate"/>
    <property type="evidence" value="ECO:0007669"/>
    <property type="project" value="TreeGrafter"/>
</dbReference>
<dbReference type="InterPro" id="IPR015422">
    <property type="entry name" value="PyrdxlP-dep_Trfase_small"/>
</dbReference>
<protein>
    <submittedName>
        <fullName evidence="5">Aminotransferase class V</fullName>
    </submittedName>
</protein>
<reference evidence="5" key="1">
    <citation type="journal article" date="2005" name="Environ. Microbiol.">
        <title>Genetic and functional properties of uncultivated thermophilic crenarchaeotes from a subsurface gold mine as revealed by analysis of genome fragments.</title>
        <authorList>
            <person name="Nunoura T."/>
            <person name="Hirayama H."/>
            <person name="Takami H."/>
            <person name="Oida H."/>
            <person name="Nishi S."/>
            <person name="Shimamura S."/>
            <person name="Suzuki Y."/>
            <person name="Inagaki F."/>
            <person name="Takai K."/>
            <person name="Nealson K.H."/>
            <person name="Horikoshi K."/>
        </authorList>
    </citation>
    <scope>NUCLEOTIDE SEQUENCE</scope>
</reference>
<evidence type="ECO:0000256" key="2">
    <source>
        <dbReference type="ARBA" id="ARBA00009236"/>
    </source>
</evidence>
<evidence type="ECO:0000313" key="5">
    <source>
        <dbReference type="EMBL" id="BAL56039.1"/>
    </source>
</evidence>
<dbReference type="AlphaFoldDB" id="H5SIQ3"/>
<dbReference type="EMBL" id="AP011736">
    <property type="protein sequence ID" value="BAL56039.1"/>
    <property type="molecule type" value="Genomic_DNA"/>
</dbReference>
<gene>
    <name evidence="5" type="ORF">HGMM_F34B05C13</name>
</gene>
<dbReference type="Gene3D" id="3.90.1150.10">
    <property type="entry name" value="Aspartate Aminotransferase, domain 1"/>
    <property type="match status" value="1"/>
</dbReference>
<sequence>MTAHIKLFIPGPTEVRPEVLQAMAHPMIGHRGRAFEDLFARLQPRLRQLFATASRVYISTSSGTGLWEAASRNCVRDDRPILHLVNGAFSERWAQVSAANGKRVARYDVPWGQAIRPEQVAQALKADRYDAVALVHNETSTGVINPLAEIAAVVREHADTLLLVDAVSSLGGASVDVDGWGLDVCLTSSQKCLALPPGLSFAAVSDRALARAQEVPHRGYYFDFLELERMLARNHTPATPAIPLLYALDVQLDRILSEGLPARFARHAQMAARVQAWAAERFALFAEEGYRSPTLTTITNTRQIDVEALNAFLRERGMQISNGYGKLKGATFRIAHMGDLTLDEIEELLAAIHAFLDR</sequence>
<keyword evidence="5" id="KW-0032">Aminotransferase</keyword>
<reference evidence="5" key="2">
    <citation type="journal article" date="2012" name="PLoS ONE">
        <title>A Deeply Branching Thermophilic Bacterium with an Ancient Acetyl-CoA Pathway Dominates a Subsurface Ecosystem.</title>
        <authorList>
            <person name="Takami H."/>
            <person name="Noguchi H."/>
            <person name="Takaki Y."/>
            <person name="Uchiyama I."/>
            <person name="Toyoda A."/>
            <person name="Nishi S."/>
            <person name="Chee G.-J."/>
            <person name="Arai W."/>
            <person name="Nunoura T."/>
            <person name="Itoh T."/>
            <person name="Hattori M."/>
            <person name="Takai K."/>
        </authorList>
    </citation>
    <scope>NUCLEOTIDE SEQUENCE</scope>
</reference>